<proteinExistence type="predicted"/>
<comment type="caution">
    <text evidence="1">The sequence shown here is derived from an EMBL/GenBank/DDBJ whole genome shotgun (WGS) entry which is preliminary data.</text>
</comment>
<protein>
    <submittedName>
        <fullName evidence="1">Uncharacterized protein</fullName>
    </submittedName>
</protein>
<keyword evidence="2" id="KW-1185">Reference proteome</keyword>
<evidence type="ECO:0000313" key="2">
    <source>
        <dbReference type="Proteomes" id="UP000266723"/>
    </source>
</evidence>
<gene>
    <name evidence="1" type="ORF">DY000_02060592</name>
</gene>
<dbReference type="EMBL" id="QGKV02001556">
    <property type="protein sequence ID" value="KAF3517328.1"/>
    <property type="molecule type" value="Genomic_DNA"/>
</dbReference>
<organism evidence="1 2">
    <name type="scientific">Brassica cretica</name>
    <name type="common">Mustard</name>
    <dbReference type="NCBI Taxonomy" id="69181"/>
    <lineage>
        <taxon>Eukaryota</taxon>
        <taxon>Viridiplantae</taxon>
        <taxon>Streptophyta</taxon>
        <taxon>Embryophyta</taxon>
        <taxon>Tracheophyta</taxon>
        <taxon>Spermatophyta</taxon>
        <taxon>Magnoliopsida</taxon>
        <taxon>eudicotyledons</taxon>
        <taxon>Gunneridae</taxon>
        <taxon>Pentapetalae</taxon>
        <taxon>rosids</taxon>
        <taxon>malvids</taxon>
        <taxon>Brassicales</taxon>
        <taxon>Brassicaceae</taxon>
        <taxon>Brassiceae</taxon>
        <taxon>Brassica</taxon>
    </lineage>
</organism>
<evidence type="ECO:0000313" key="1">
    <source>
        <dbReference type="EMBL" id="KAF3517328.1"/>
    </source>
</evidence>
<dbReference type="Proteomes" id="UP000266723">
    <property type="component" value="Unassembled WGS sequence"/>
</dbReference>
<accession>A0ABQ7ATH5</accession>
<name>A0ABQ7ATH5_BRACR</name>
<reference evidence="1 2" key="1">
    <citation type="journal article" date="2020" name="BMC Genomics">
        <title>Intraspecific diversification of the crop wild relative Brassica cretica Lam. using demographic model selection.</title>
        <authorList>
            <person name="Kioukis A."/>
            <person name="Michalopoulou V.A."/>
            <person name="Briers L."/>
            <person name="Pirintsos S."/>
            <person name="Studholme D.J."/>
            <person name="Pavlidis P."/>
            <person name="Sarris P.F."/>
        </authorList>
    </citation>
    <scope>NUCLEOTIDE SEQUENCE [LARGE SCALE GENOMIC DNA]</scope>
    <source>
        <strain evidence="2">cv. PFS-1207/04</strain>
    </source>
</reference>
<sequence>MSSSAASVANAAVAYSTFNSHRLERSARTVVRPLSLSSSAFGILETSTKMANLWG</sequence>